<evidence type="ECO:0000256" key="3">
    <source>
        <dbReference type="ARBA" id="ARBA00022475"/>
    </source>
</evidence>
<comment type="similarity">
    <text evidence="8 9">Belongs to the TRAP transporter small permease family.</text>
</comment>
<evidence type="ECO:0000313" key="12">
    <source>
        <dbReference type="Proteomes" id="UP000718278"/>
    </source>
</evidence>
<keyword evidence="5 9" id="KW-0812">Transmembrane</keyword>
<protein>
    <recommendedName>
        <fullName evidence="9">TRAP transporter small permease protein</fullName>
    </recommendedName>
</protein>
<evidence type="ECO:0000256" key="4">
    <source>
        <dbReference type="ARBA" id="ARBA00022519"/>
    </source>
</evidence>
<name>A0ABS3K5X1_9HYPH</name>
<evidence type="ECO:0000256" key="5">
    <source>
        <dbReference type="ARBA" id="ARBA00022692"/>
    </source>
</evidence>
<evidence type="ECO:0000313" key="11">
    <source>
        <dbReference type="EMBL" id="MBO1042301.1"/>
    </source>
</evidence>
<dbReference type="RefSeq" id="WP_207490324.1">
    <property type="nucleotide sequence ID" value="NZ_JADIJS010000009.1"/>
</dbReference>
<comment type="subcellular location">
    <subcellularLocation>
        <location evidence="1 9">Cell inner membrane</location>
        <topology evidence="1 9">Multi-pass membrane protein</topology>
    </subcellularLocation>
</comment>
<comment type="caution">
    <text evidence="11">The sequence shown here is derived from an EMBL/GenBank/DDBJ whole genome shotgun (WGS) entry which is preliminary data.</text>
</comment>
<dbReference type="InterPro" id="IPR055348">
    <property type="entry name" value="DctQ"/>
</dbReference>
<feature type="transmembrane region" description="Helical" evidence="9">
    <location>
        <begin position="21"/>
        <end position="40"/>
    </location>
</feature>
<sequence length="174" mass="19647">MKKFIVFLQSGYDFIVKGMTWLAAAVVVATCIAIMLDVSMRSLGFRSPSWTSAFSEYAMLIAAMGAAPLIIRERGHVWVEIIETIASENIQRVLAVFVVILCFFVSAVMAWYSAVLAFDSAARNEVDIRSVIMPRWFLYAVLATGFTLCACEFLRLFVRRESMFEKSSEERVQL</sequence>
<keyword evidence="4 9" id="KW-0997">Cell inner membrane</keyword>
<evidence type="ECO:0000256" key="7">
    <source>
        <dbReference type="ARBA" id="ARBA00023136"/>
    </source>
</evidence>
<keyword evidence="12" id="KW-1185">Reference proteome</keyword>
<keyword evidence="6 9" id="KW-1133">Transmembrane helix</keyword>
<evidence type="ECO:0000259" key="10">
    <source>
        <dbReference type="Pfam" id="PF04290"/>
    </source>
</evidence>
<feature type="transmembrane region" description="Helical" evidence="9">
    <location>
        <begin position="52"/>
        <end position="71"/>
    </location>
</feature>
<evidence type="ECO:0000256" key="1">
    <source>
        <dbReference type="ARBA" id="ARBA00004429"/>
    </source>
</evidence>
<dbReference type="Pfam" id="PF04290">
    <property type="entry name" value="DctQ"/>
    <property type="match status" value="1"/>
</dbReference>
<feature type="transmembrane region" description="Helical" evidence="9">
    <location>
        <begin position="136"/>
        <end position="158"/>
    </location>
</feature>
<keyword evidence="2 9" id="KW-0813">Transport</keyword>
<feature type="transmembrane region" description="Helical" evidence="9">
    <location>
        <begin position="92"/>
        <end position="116"/>
    </location>
</feature>
<dbReference type="InterPro" id="IPR007387">
    <property type="entry name" value="TRAP_DctQ"/>
</dbReference>
<reference evidence="11 12" key="1">
    <citation type="submission" date="2020-10" db="EMBL/GenBank/DDBJ databases">
        <title>Genomic characterization of underground lake bacteria from Wind Cave National Park: Insight into the archetypical LuxI/LuxR and identification of LuxR solos.</title>
        <authorList>
            <person name="Wengert P.C."/>
            <person name="Savka M.A."/>
        </authorList>
    </citation>
    <scope>NUCLEOTIDE SEQUENCE [LARGE SCALE GENOMIC DNA]</scope>
    <source>
        <strain evidence="11 12">SD316</strain>
    </source>
</reference>
<accession>A0ABS3K5X1</accession>
<dbReference type="EMBL" id="JADIJS010000009">
    <property type="protein sequence ID" value="MBO1042301.1"/>
    <property type="molecule type" value="Genomic_DNA"/>
</dbReference>
<keyword evidence="7 9" id="KW-0472">Membrane</keyword>
<comment type="function">
    <text evidence="9">Part of the tripartite ATP-independent periplasmic (TRAP) transport system.</text>
</comment>
<evidence type="ECO:0000256" key="8">
    <source>
        <dbReference type="ARBA" id="ARBA00038436"/>
    </source>
</evidence>
<evidence type="ECO:0000256" key="9">
    <source>
        <dbReference type="RuleBase" id="RU369079"/>
    </source>
</evidence>
<gene>
    <name evidence="11" type="ORF">IPV26_21825</name>
</gene>
<organism evidence="11 12">
    <name type="scientific">Brucella pituitosa</name>
    <dbReference type="NCBI Taxonomy" id="571256"/>
    <lineage>
        <taxon>Bacteria</taxon>
        <taxon>Pseudomonadati</taxon>
        <taxon>Pseudomonadota</taxon>
        <taxon>Alphaproteobacteria</taxon>
        <taxon>Hyphomicrobiales</taxon>
        <taxon>Brucellaceae</taxon>
        <taxon>Brucella/Ochrobactrum group</taxon>
        <taxon>Brucella</taxon>
    </lineage>
</organism>
<comment type="subunit">
    <text evidence="9">The complex comprises the extracytoplasmic solute receptor protein and the two transmembrane proteins.</text>
</comment>
<dbReference type="PANTHER" id="PTHR35011">
    <property type="entry name" value="2,3-DIKETO-L-GULONATE TRAP TRANSPORTER SMALL PERMEASE PROTEIN YIAM"/>
    <property type="match status" value="1"/>
</dbReference>
<keyword evidence="3" id="KW-1003">Cell membrane</keyword>
<feature type="domain" description="Tripartite ATP-independent periplasmic transporters DctQ component" evidence="10">
    <location>
        <begin position="31"/>
        <end position="160"/>
    </location>
</feature>
<evidence type="ECO:0000256" key="6">
    <source>
        <dbReference type="ARBA" id="ARBA00022989"/>
    </source>
</evidence>
<dbReference type="PANTHER" id="PTHR35011:SF10">
    <property type="entry name" value="TRAP TRANSPORTER SMALL PERMEASE PROTEIN"/>
    <property type="match status" value="1"/>
</dbReference>
<dbReference type="Proteomes" id="UP000718278">
    <property type="component" value="Unassembled WGS sequence"/>
</dbReference>
<proteinExistence type="inferred from homology"/>
<evidence type="ECO:0000256" key="2">
    <source>
        <dbReference type="ARBA" id="ARBA00022448"/>
    </source>
</evidence>